<dbReference type="InterPro" id="IPR046342">
    <property type="entry name" value="CBS_dom_sf"/>
</dbReference>
<dbReference type="EMBL" id="UYRV01010968">
    <property type="protein sequence ID" value="VDK57825.1"/>
    <property type="molecule type" value="Genomic_DNA"/>
</dbReference>
<organism evidence="1 2">
    <name type="scientific">Cylicostephanus goldi</name>
    <name type="common">Nematode worm</name>
    <dbReference type="NCBI Taxonomy" id="71465"/>
    <lineage>
        <taxon>Eukaryota</taxon>
        <taxon>Metazoa</taxon>
        <taxon>Ecdysozoa</taxon>
        <taxon>Nematoda</taxon>
        <taxon>Chromadorea</taxon>
        <taxon>Rhabditida</taxon>
        <taxon>Rhabditina</taxon>
        <taxon>Rhabditomorpha</taxon>
        <taxon>Strongyloidea</taxon>
        <taxon>Strongylidae</taxon>
        <taxon>Cylicostephanus</taxon>
    </lineage>
</organism>
<gene>
    <name evidence="1" type="ORF">CGOC_LOCUS4118</name>
</gene>
<evidence type="ECO:0000313" key="1">
    <source>
        <dbReference type="EMBL" id="VDK57825.1"/>
    </source>
</evidence>
<evidence type="ECO:0008006" key="3">
    <source>
        <dbReference type="Google" id="ProtNLM"/>
    </source>
</evidence>
<dbReference type="OrthoDB" id="449052at2759"/>
<sequence length="145" mass="16953">MATNNKVVVFTDDLSVRKAFYALVSNCEYSFKEFAHSKKASQILATRTGLVADSTTMNLTGVLSITDFTMVLMMLWKFRENIEEMKGTPLTQLQFNEMDIANMEIKRWKELLRKRGNQREFISVNTNERYATYFSYTKHLPRNQI</sequence>
<name>A0A3P6RUQ1_CYLGO</name>
<dbReference type="Proteomes" id="UP000271889">
    <property type="component" value="Unassembled WGS sequence"/>
</dbReference>
<proteinExistence type="predicted"/>
<keyword evidence="2" id="KW-1185">Reference proteome</keyword>
<accession>A0A3P6RUQ1</accession>
<reference evidence="1 2" key="1">
    <citation type="submission" date="2018-11" db="EMBL/GenBank/DDBJ databases">
        <authorList>
            <consortium name="Pathogen Informatics"/>
        </authorList>
    </citation>
    <scope>NUCLEOTIDE SEQUENCE [LARGE SCALE GENOMIC DNA]</scope>
</reference>
<evidence type="ECO:0000313" key="2">
    <source>
        <dbReference type="Proteomes" id="UP000271889"/>
    </source>
</evidence>
<dbReference type="Gene3D" id="3.10.580.10">
    <property type="entry name" value="CBS-domain"/>
    <property type="match status" value="1"/>
</dbReference>
<protein>
    <recommendedName>
        <fullName evidence="3">CBS domain-containing protein</fullName>
    </recommendedName>
</protein>
<dbReference type="AlphaFoldDB" id="A0A3P6RUQ1"/>